<dbReference type="InterPro" id="IPR058535">
    <property type="entry name" value="MafB19-deam"/>
</dbReference>
<dbReference type="Pfam" id="PF14437">
    <property type="entry name" value="MafB19-deam"/>
    <property type="match status" value="1"/>
</dbReference>
<organism evidence="5 6">
    <name type="scientific">Mizuhopecten yessoensis</name>
    <name type="common">Japanese scallop</name>
    <name type="synonym">Patinopecten yessoensis</name>
    <dbReference type="NCBI Taxonomy" id="6573"/>
    <lineage>
        <taxon>Eukaryota</taxon>
        <taxon>Metazoa</taxon>
        <taxon>Spiralia</taxon>
        <taxon>Lophotrochozoa</taxon>
        <taxon>Mollusca</taxon>
        <taxon>Bivalvia</taxon>
        <taxon>Autobranchia</taxon>
        <taxon>Pteriomorphia</taxon>
        <taxon>Pectinida</taxon>
        <taxon>Pectinoidea</taxon>
        <taxon>Pectinidae</taxon>
        <taxon>Mizuhopecten</taxon>
    </lineage>
</organism>
<keyword evidence="1" id="KW-0819">tRNA processing</keyword>
<dbReference type="GO" id="GO:0002100">
    <property type="term" value="P:tRNA wobble adenosine to inosine editing"/>
    <property type="evidence" value="ECO:0007669"/>
    <property type="project" value="InterPro"/>
</dbReference>
<dbReference type="PANTHER" id="PTHR11079">
    <property type="entry name" value="CYTOSINE DEAMINASE FAMILY MEMBER"/>
    <property type="match status" value="1"/>
</dbReference>
<evidence type="ECO:0000256" key="1">
    <source>
        <dbReference type="ARBA" id="ARBA00022694"/>
    </source>
</evidence>
<evidence type="ECO:0000313" key="5">
    <source>
        <dbReference type="EMBL" id="OWF37087.1"/>
    </source>
</evidence>
<dbReference type="Proteomes" id="UP000242188">
    <property type="component" value="Unassembled WGS sequence"/>
</dbReference>
<feature type="region of interest" description="Disordered" evidence="3">
    <location>
        <begin position="104"/>
        <end position="145"/>
    </location>
</feature>
<proteinExistence type="inferred from homology"/>
<dbReference type="PROSITE" id="PS51747">
    <property type="entry name" value="CYT_DCMP_DEAMINASES_2"/>
    <property type="match status" value="1"/>
</dbReference>
<comment type="similarity">
    <text evidence="2">Belongs to the cytidine and deoxycytidylate deaminase family. ADAT3 subfamily.</text>
</comment>
<protein>
    <submittedName>
        <fullName evidence="5">Inactive tRNA-specific adenosine deaminase-like protein 3</fullName>
    </submittedName>
</protein>
<dbReference type="STRING" id="6573.A0A210PKT2"/>
<dbReference type="GO" id="GO:0005737">
    <property type="term" value="C:cytoplasm"/>
    <property type="evidence" value="ECO:0007669"/>
    <property type="project" value="TreeGrafter"/>
</dbReference>
<dbReference type="Pfam" id="PF00383">
    <property type="entry name" value="dCMP_cyt_deam_1"/>
    <property type="match status" value="1"/>
</dbReference>
<dbReference type="PANTHER" id="PTHR11079:SF156">
    <property type="entry name" value="INACTIVE TRNA-SPECIFIC ADENOSINE DEAMINASE-LIKE PROTEIN 3-RELATED"/>
    <property type="match status" value="1"/>
</dbReference>
<dbReference type="GO" id="GO:0046872">
    <property type="term" value="F:metal ion binding"/>
    <property type="evidence" value="ECO:0007669"/>
    <property type="project" value="UniProtKB-KW"/>
</dbReference>
<evidence type="ECO:0000313" key="6">
    <source>
        <dbReference type="Proteomes" id="UP000242188"/>
    </source>
</evidence>
<accession>A0A210PKT2</accession>
<dbReference type="GO" id="GO:0005634">
    <property type="term" value="C:nucleus"/>
    <property type="evidence" value="ECO:0007669"/>
    <property type="project" value="TreeGrafter"/>
</dbReference>
<evidence type="ECO:0000256" key="3">
    <source>
        <dbReference type="SAM" id="MobiDB-lite"/>
    </source>
</evidence>
<feature type="domain" description="CMP/dCMP-type deaminase" evidence="4">
    <location>
        <begin position="15"/>
        <end position="255"/>
    </location>
</feature>
<dbReference type="InterPro" id="IPR016193">
    <property type="entry name" value="Cytidine_deaminase-like"/>
</dbReference>
<dbReference type="AlphaFoldDB" id="A0A210PKT2"/>
<gene>
    <name evidence="5" type="ORF">KP79_PYT09777</name>
</gene>
<dbReference type="Gene3D" id="3.40.140.10">
    <property type="entry name" value="Cytidine Deaminase, domain 2"/>
    <property type="match status" value="2"/>
</dbReference>
<dbReference type="SUPFAM" id="SSF53927">
    <property type="entry name" value="Cytidine deaminase-like"/>
    <property type="match status" value="1"/>
</dbReference>
<dbReference type="InterPro" id="IPR002125">
    <property type="entry name" value="CMP_dCMP_dom"/>
</dbReference>
<keyword evidence="6" id="KW-1185">Reference proteome</keyword>
<dbReference type="EMBL" id="NEDP02005595">
    <property type="protein sequence ID" value="OWF37087.1"/>
    <property type="molecule type" value="Genomic_DNA"/>
</dbReference>
<dbReference type="OrthoDB" id="3180714at2759"/>
<name>A0A210PKT2_MIZYE</name>
<dbReference type="GO" id="GO:0052717">
    <property type="term" value="F:tRNA-specific adenosine-34 deaminase activity"/>
    <property type="evidence" value="ECO:0007669"/>
    <property type="project" value="UniProtKB-EC"/>
</dbReference>
<reference evidence="5 6" key="1">
    <citation type="journal article" date="2017" name="Nat. Ecol. Evol.">
        <title>Scallop genome provides insights into evolution of bilaterian karyotype and development.</title>
        <authorList>
            <person name="Wang S."/>
            <person name="Zhang J."/>
            <person name="Jiao W."/>
            <person name="Li J."/>
            <person name="Xun X."/>
            <person name="Sun Y."/>
            <person name="Guo X."/>
            <person name="Huan P."/>
            <person name="Dong B."/>
            <person name="Zhang L."/>
            <person name="Hu X."/>
            <person name="Sun X."/>
            <person name="Wang J."/>
            <person name="Zhao C."/>
            <person name="Wang Y."/>
            <person name="Wang D."/>
            <person name="Huang X."/>
            <person name="Wang R."/>
            <person name="Lv J."/>
            <person name="Li Y."/>
            <person name="Zhang Z."/>
            <person name="Liu B."/>
            <person name="Lu W."/>
            <person name="Hui Y."/>
            <person name="Liang J."/>
            <person name="Zhou Z."/>
            <person name="Hou R."/>
            <person name="Li X."/>
            <person name="Liu Y."/>
            <person name="Li H."/>
            <person name="Ning X."/>
            <person name="Lin Y."/>
            <person name="Zhao L."/>
            <person name="Xing Q."/>
            <person name="Dou J."/>
            <person name="Li Y."/>
            <person name="Mao J."/>
            <person name="Guo H."/>
            <person name="Dou H."/>
            <person name="Li T."/>
            <person name="Mu C."/>
            <person name="Jiang W."/>
            <person name="Fu Q."/>
            <person name="Fu X."/>
            <person name="Miao Y."/>
            <person name="Liu J."/>
            <person name="Yu Q."/>
            <person name="Li R."/>
            <person name="Liao H."/>
            <person name="Li X."/>
            <person name="Kong Y."/>
            <person name="Jiang Z."/>
            <person name="Chourrout D."/>
            <person name="Li R."/>
            <person name="Bao Z."/>
        </authorList>
    </citation>
    <scope>NUCLEOTIDE SEQUENCE [LARGE SCALE GENOMIC DNA]</scope>
    <source>
        <strain evidence="5 6">PY_sf001</strain>
    </source>
</reference>
<evidence type="ECO:0000256" key="2">
    <source>
        <dbReference type="ARBA" id="ARBA00038160"/>
    </source>
</evidence>
<comment type="caution">
    <text evidence="5">The sequence shown here is derived from an EMBL/GenBank/DDBJ whole genome shotgun (WGS) entry which is preliminary data.</text>
</comment>
<sequence>MRALAKQIFNTEEIDRIYNYMEEAIAMAKKGAESKQLPIGAVVVDPDQNVVIAKGHDLRHSSHPLQHATMVTIDLVARSQGGGMWPLEGCQALYYKAPGQSSTASVPVTCPDNADQRSEPTSSVPVTCPDNADQRSEPTSSVPVTWPVINTDANYQGPDIDKDFGQITSSGQCSNTTSGQFGSKTGQGTEKSGPYLCTGYDIYLTREPCVMCAMALVHSRIGRVFYGSTFPKEGALGSKYKLHTQTGLNHHYQVFCDVLRAECDQLYDAAVT</sequence>
<dbReference type="CDD" id="cd01285">
    <property type="entry name" value="nucleoside_deaminase"/>
    <property type="match status" value="1"/>
</dbReference>
<evidence type="ECO:0000259" key="4">
    <source>
        <dbReference type="PROSITE" id="PS51747"/>
    </source>
</evidence>